<name>A0ABP1R6S3_9HEXA</name>
<evidence type="ECO:0000259" key="2">
    <source>
        <dbReference type="Pfam" id="PF01823"/>
    </source>
</evidence>
<sequence>MDILNELMRKNQRINLLLDATGCLLRSLPYPYDDRTLLLYTVIIRVPEMGINMPITEMITADNTSESVYNWLRQFFTRYEDDYNVTTPFYGVHKIEMDFSKAMITGAIKAFTGLSVDEYILLFWECMVNKNAANKIIFPLHICRFHAIRAIEDKLKTEYLKKKKEKEFKNMTNWLHRLLLSRNIESFQRRLIDLGIICSYECMTGAVRTRIKDLSKPTTYGFCKIANPKLGIIDPIVKQALKQEKKGKIKTTNVDSPRSSIPDDEQYHTDDEPDWGSIDDYPKTADAKLADEKSPDKEREEFKKPRKRVTYSDIKNFFFCSYFMCCNSNCELYVDSSIFDSIYSPLSTIQLVDISIVTGASSNPKDILDTLNNLTEVIEGKRYKVFAYTAIRGELVPEHLVQVLPHYVCVLIYQNKRIVFDGLKGKPYIQQKRRMKVALLAFVPQGLLSEANIYYAAAANIDTKPEHALLNFMMGVFICFLTIFAVAQSCNTRKSDAQIQGIEEDPLGDYSISPNIIRKCHYTRAESQRYKAAGVTPPGDCSNLPPGLPSIQHGFSQEFIASLQVKKRLREIAFHLTCDNKSSITWKGFMKAKEVKFLTPISRYLSVTFEVYEVALQNLKPAKQMQLSYRDLPKDFKSNYLVYYHFINNYGTDIITSTIFGGRFKVLATSDRLKKYKKDRKSADVTDKVSMENLMNQMINLDEDSFSQVTMLVEGGRFPASTNRKDIANWQELVMKEPVSLSPTLLPLHQFLEPATFIEQKRDWNR</sequence>
<reference evidence="3 4" key="1">
    <citation type="submission" date="2024-08" db="EMBL/GenBank/DDBJ databases">
        <authorList>
            <person name="Cucini C."/>
            <person name="Frati F."/>
        </authorList>
    </citation>
    <scope>NUCLEOTIDE SEQUENCE [LARGE SCALE GENOMIC DNA]</scope>
</reference>
<accession>A0ABP1R6S3</accession>
<protein>
    <recommendedName>
        <fullName evidence="2">MACPF domain-containing protein</fullName>
    </recommendedName>
</protein>
<dbReference type="Proteomes" id="UP001642540">
    <property type="component" value="Unassembled WGS sequence"/>
</dbReference>
<feature type="compositionally biased region" description="Polar residues" evidence="1">
    <location>
        <begin position="250"/>
        <end position="259"/>
    </location>
</feature>
<feature type="compositionally biased region" description="Basic and acidic residues" evidence="1">
    <location>
        <begin position="286"/>
        <end position="303"/>
    </location>
</feature>
<evidence type="ECO:0000313" key="3">
    <source>
        <dbReference type="EMBL" id="CAL8119318.1"/>
    </source>
</evidence>
<comment type="caution">
    <text evidence="3">The sequence shown here is derived from an EMBL/GenBank/DDBJ whole genome shotgun (WGS) entry which is preliminary data.</text>
</comment>
<gene>
    <name evidence="3" type="ORF">ODALV1_LOCUS18496</name>
</gene>
<dbReference type="InterPro" id="IPR020864">
    <property type="entry name" value="MACPF"/>
</dbReference>
<evidence type="ECO:0000313" key="4">
    <source>
        <dbReference type="Proteomes" id="UP001642540"/>
    </source>
</evidence>
<feature type="domain" description="MACPF" evidence="2">
    <location>
        <begin position="607"/>
        <end position="756"/>
    </location>
</feature>
<organism evidence="3 4">
    <name type="scientific">Orchesella dallaii</name>
    <dbReference type="NCBI Taxonomy" id="48710"/>
    <lineage>
        <taxon>Eukaryota</taxon>
        <taxon>Metazoa</taxon>
        <taxon>Ecdysozoa</taxon>
        <taxon>Arthropoda</taxon>
        <taxon>Hexapoda</taxon>
        <taxon>Collembola</taxon>
        <taxon>Entomobryomorpha</taxon>
        <taxon>Entomobryoidea</taxon>
        <taxon>Orchesellidae</taxon>
        <taxon>Orchesellinae</taxon>
        <taxon>Orchesella</taxon>
    </lineage>
</organism>
<dbReference type="Pfam" id="PF01823">
    <property type="entry name" value="MACPF"/>
    <property type="match status" value="1"/>
</dbReference>
<evidence type="ECO:0000256" key="1">
    <source>
        <dbReference type="SAM" id="MobiDB-lite"/>
    </source>
</evidence>
<feature type="region of interest" description="Disordered" evidence="1">
    <location>
        <begin position="286"/>
        <end position="305"/>
    </location>
</feature>
<proteinExistence type="predicted"/>
<dbReference type="EMBL" id="CAXLJM020000058">
    <property type="protein sequence ID" value="CAL8119318.1"/>
    <property type="molecule type" value="Genomic_DNA"/>
</dbReference>
<keyword evidence="4" id="KW-1185">Reference proteome</keyword>
<feature type="region of interest" description="Disordered" evidence="1">
    <location>
        <begin position="247"/>
        <end position="280"/>
    </location>
</feature>